<protein>
    <submittedName>
        <fullName evidence="1">Uncharacterized protein</fullName>
    </submittedName>
</protein>
<organism evidence="1 2">
    <name type="scientific">Paramecium sonneborni</name>
    <dbReference type="NCBI Taxonomy" id="65129"/>
    <lineage>
        <taxon>Eukaryota</taxon>
        <taxon>Sar</taxon>
        <taxon>Alveolata</taxon>
        <taxon>Ciliophora</taxon>
        <taxon>Intramacronucleata</taxon>
        <taxon>Oligohymenophorea</taxon>
        <taxon>Peniculida</taxon>
        <taxon>Parameciidae</taxon>
        <taxon>Paramecium</taxon>
    </lineage>
</organism>
<dbReference type="Proteomes" id="UP000692954">
    <property type="component" value="Unassembled WGS sequence"/>
</dbReference>
<sequence>MYFRGSNQMAINIINLRGMEFFDSTNTIILLYSFRLFHLLKS</sequence>
<proteinExistence type="predicted"/>
<keyword evidence="2" id="KW-1185">Reference proteome</keyword>
<evidence type="ECO:0000313" key="1">
    <source>
        <dbReference type="EMBL" id="CAD8101512.1"/>
    </source>
</evidence>
<gene>
    <name evidence="1" type="ORF">PSON_ATCC_30995.1.T0760024</name>
</gene>
<evidence type="ECO:0000313" key="2">
    <source>
        <dbReference type="Proteomes" id="UP000692954"/>
    </source>
</evidence>
<dbReference type="EMBL" id="CAJJDN010000076">
    <property type="protein sequence ID" value="CAD8101512.1"/>
    <property type="molecule type" value="Genomic_DNA"/>
</dbReference>
<name>A0A8S1PDW3_9CILI</name>
<dbReference type="AlphaFoldDB" id="A0A8S1PDW3"/>
<accession>A0A8S1PDW3</accession>
<comment type="caution">
    <text evidence="1">The sequence shown here is derived from an EMBL/GenBank/DDBJ whole genome shotgun (WGS) entry which is preliminary data.</text>
</comment>
<reference evidence="1" key="1">
    <citation type="submission" date="2021-01" db="EMBL/GenBank/DDBJ databases">
        <authorList>
            <consortium name="Genoscope - CEA"/>
            <person name="William W."/>
        </authorList>
    </citation>
    <scope>NUCLEOTIDE SEQUENCE</scope>
</reference>